<dbReference type="PANTHER" id="PTHR24096:SF422">
    <property type="entry name" value="BCDNA.GH02901"/>
    <property type="match status" value="1"/>
</dbReference>
<dbReference type="InterPro" id="IPR000873">
    <property type="entry name" value="AMP-dep_synth/lig_dom"/>
</dbReference>
<keyword evidence="4" id="KW-0812">Transmembrane</keyword>
<evidence type="ECO:0000256" key="3">
    <source>
        <dbReference type="ARBA" id="ARBA00023140"/>
    </source>
</evidence>
<feature type="transmembrane region" description="Helical" evidence="4">
    <location>
        <begin position="195"/>
        <end position="216"/>
    </location>
</feature>
<dbReference type="FunFam" id="3.30.300.30:FF:000007">
    <property type="entry name" value="4-coumarate--CoA ligase 2"/>
    <property type="match status" value="1"/>
</dbReference>
<organism evidence="7 8">
    <name type="scientific">Asbolus verrucosus</name>
    <name type="common">Desert ironclad beetle</name>
    <dbReference type="NCBI Taxonomy" id="1661398"/>
    <lineage>
        <taxon>Eukaryota</taxon>
        <taxon>Metazoa</taxon>
        <taxon>Ecdysozoa</taxon>
        <taxon>Arthropoda</taxon>
        <taxon>Hexapoda</taxon>
        <taxon>Insecta</taxon>
        <taxon>Pterygota</taxon>
        <taxon>Neoptera</taxon>
        <taxon>Endopterygota</taxon>
        <taxon>Coleoptera</taxon>
        <taxon>Polyphaga</taxon>
        <taxon>Cucujiformia</taxon>
        <taxon>Tenebrionidae</taxon>
        <taxon>Pimeliinae</taxon>
        <taxon>Asbolus</taxon>
    </lineage>
</organism>
<comment type="caution">
    <text evidence="7">The sequence shown here is derived from an EMBL/GenBank/DDBJ whole genome shotgun (WGS) entry which is preliminary data.</text>
</comment>
<evidence type="ECO:0000259" key="6">
    <source>
        <dbReference type="Pfam" id="PF13193"/>
    </source>
</evidence>
<name>A0A482VFR6_ASBVE</name>
<dbReference type="Gene3D" id="3.30.300.30">
    <property type="match status" value="1"/>
</dbReference>
<dbReference type="GO" id="GO:0005777">
    <property type="term" value="C:peroxisome"/>
    <property type="evidence" value="ECO:0007669"/>
    <property type="project" value="UniProtKB-SubCell"/>
</dbReference>
<feature type="domain" description="AMP-binding enzyme C-terminal" evidence="6">
    <location>
        <begin position="419"/>
        <end position="495"/>
    </location>
</feature>
<dbReference type="STRING" id="1661398.A0A482VFR6"/>
<dbReference type="InterPro" id="IPR020845">
    <property type="entry name" value="AMP-binding_CS"/>
</dbReference>
<sequence>MCFETGKYYTFKEVYDRSRSLASILRKKFHLGLGDTVALVLPNVPDFPIAFLGAIQAGLVVTTVNPSYTADEMAVQFNDSGSKIVFTIVELLSLVNKATNSLKKKIPVVLAELKSGESVPQNCIKLDELCEGKAQSDYLCVINPEHVALLPYSSGTTGLSKGVQLSHKNVVSNLYQMSAPDFIVNLKTEGNYQDVIPVFLPLFHIYGMVGIFLNFFAQGCKLIMVPNFVASQFIKLLKLHQPTLLFAVLPIIVIILNNPKIKFEDLISVRTIVSAAAPLGVSAVEKFKYKIKEKISLLQMYGMTETSPLTLMQTTKLNNGAKTGGSGFLIPNTECKIISINDNSSDGLGTNEAGELLVRGPQIMKGYHNNPLATNEIILKDNWMRTGDVGHYDEHQHFFITDRLKELIKVKGFQVAPAELEELLKNHSSIEDAAVVGVPHPVQGEAPKAFVVLKNNCKIKPEQLNEYVASKVASYKRIIGGIVFTDKIPRNGAGKILRNQLRNS</sequence>
<dbReference type="Proteomes" id="UP000292052">
    <property type="component" value="Unassembled WGS sequence"/>
</dbReference>
<evidence type="ECO:0000256" key="1">
    <source>
        <dbReference type="ARBA" id="ARBA00004275"/>
    </source>
</evidence>
<evidence type="ECO:0000256" key="2">
    <source>
        <dbReference type="ARBA" id="ARBA00006432"/>
    </source>
</evidence>
<dbReference type="GO" id="GO:0004467">
    <property type="term" value="F:long-chain fatty acid-CoA ligase activity"/>
    <property type="evidence" value="ECO:0007669"/>
    <property type="project" value="TreeGrafter"/>
</dbReference>
<evidence type="ECO:0000313" key="8">
    <source>
        <dbReference type="Proteomes" id="UP000292052"/>
    </source>
</evidence>
<keyword evidence="4" id="KW-0472">Membrane</keyword>
<keyword evidence="4" id="KW-1133">Transmembrane helix</keyword>
<dbReference type="InterPro" id="IPR025110">
    <property type="entry name" value="AMP-bd_C"/>
</dbReference>
<accession>A0A482VFR6</accession>
<proteinExistence type="inferred from homology"/>
<feature type="domain" description="AMP-dependent synthetase/ligase" evidence="5">
    <location>
        <begin position="5"/>
        <end position="368"/>
    </location>
</feature>
<dbReference type="Pfam" id="PF00501">
    <property type="entry name" value="AMP-binding"/>
    <property type="match status" value="1"/>
</dbReference>
<dbReference type="AlphaFoldDB" id="A0A482VFR6"/>
<dbReference type="EMBL" id="QDEB01103359">
    <property type="protein sequence ID" value="RZC27643.1"/>
    <property type="molecule type" value="Genomic_DNA"/>
</dbReference>
<evidence type="ECO:0000313" key="7">
    <source>
        <dbReference type="EMBL" id="RZC27643.1"/>
    </source>
</evidence>
<dbReference type="InterPro" id="IPR045851">
    <property type="entry name" value="AMP-bd_C_sf"/>
</dbReference>
<comment type="similarity">
    <text evidence="2">Belongs to the ATP-dependent AMP-binding enzyme family.</text>
</comment>
<keyword evidence="3" id="KW-0576">Peroxisome</keyword>
<keyword evidence="8" id="KW-1185">Reference proteome</keyword>
<keyword evidence="7" id="KW-0436">Ligase</keyword>
<reference evidence="7 8" key="1">
    <citation type="submission" date="2017-03" db="EMBL/GenBank/DDBJ databases">
        <title>Genome of the blue death feigning beetle - Asbolus verrucosus.</title>
        <authorList>
            <person name="Rider S.D."/>
        </authorList>
    </citation>
    <scope>NUCLEOTIDE SEQUENCE [LARGE SCALE GENOMIC DNA]</scope>
    <source>
        <strain evidence="7">Butters</strain>
        <tissue evidence="7">Head and leg muscle</tissue>
    </source>
</reference>
<dbReference type="Pfam" id="PF13193">
    <property type="entry name" value="AMP-binding_C"/>
    <property type="match status" value="1"/>
</dbReference>
<dbReference type="Gene3D" id="3.40.50.12780">
    <property type="entry name" value="N-terminal domain of ligase-like"/>
    <property type="match status" value="1"/>
</dbReference>
<gene>
    <name evidence="7" type="ORF">BDFB_006598</name>
</gene>
<dbReference type="PROSITE" id="PS00455">
    <property type="entry name" value="AMP_BINDING"/>
    <property type="match status" value="1"/>
</dbReference>
<dbReference type="PANTHER" id="PTHR24096">
    <property type="entry name" value="LONG-CHAIN-FATTY-ACID--COA LIGASE"/>
    <property type="match status" value="1"/>
</dbReference>
<evidence type="ECO:0000259" key="5">
    <source>
        <dbReference type="Pfam" id="PF00501"/>
    </source>
</evidence>
<comment type="subcellular location">
    <subcellularLocation>
        <location evidence="1">Peroxisome</location>
    </subcellularLocation>
</comment>
<feature type="non-terminal residue" evidence="7">
    <location>
        <position position="504"/>
    </location>
</feature>
<evidence type="ECO:0000256" key="4">
    <source>
        <dbReference type="SAM" id="Phobius"/>
    </source>
</evidence>
<dbReference type="CDD" id="cd05911">
    <property type="entry name" value="Firefly_Luc_like"/>
    <property type="match status" value="1"/>
</dbReference>
<dbReference type="SUPFAM" id="SSF56801">
    <property type="entry name" value="Acetyl-CoA synthetase-like"/>
    <property type="match status" value="1"/>
</dbReference>
<dbReference type="GO" id="GO:0046949">
    <property type="term" value="P:fatty-acyl-CoA biosynthetic process"/>
    <property type="evidence" value="ECO:0007669"/>
    <property type="project" value="TreeGrafter"/>
</dbReference>
<dbReference type="InterPro" id="IPR042099">
    <property type="entry name" value="ANL_N_sf"/>
</dbReference>
<dbReference type="OrthoDB" id="10253869at2759"/>
<protein>
    <submittedName>
        <fullName evidence="7">4-coumarate--CoA ligase 1-like</fullName>
    </submittedName>
</protein>